<dbReference type="RefSeq" id="WP_088812857.1">
    <property type="nucleotide sequence ID" value="NZ_FYEX01000001.1"/>
</dbReference>
<feature type="transmembrane region" description="Helical" evidence="1">
    <location>
        <begin position="6"/>
        <end position="26"/>
    </location>
</feature>
<evidence type="ECO:0000256" key="1">
    <source>
        <dbReference type="SAM" id="Phobius"/>
    </source>
</evidence>
<gene>
    <name evidence="2" type="ORF">SAMN06295916_1014</name>
</gene>
<dbReference type="EMBL" id="FYEX01000001">
    <property type="protein sequence ID" value="SNC64057.1"/>
    <property type="molecule type" value="Genomic_DNA"/>
</dbReference>
<sequence length="66" mass="7145">MKLKVSLIITISIASILGLLMMLAPLSTQQLIASWLETAYQEYVAPSDANQIKLLGPASSRSNLVK</sequence>
<keyword evidence="1" id="KW-1133">Transmembrane helix</keyword>
<keyword evidence="3" id="KW-1185">Reference proteome</keyword>
<keyword evidence="1" id="KW-0472">Membrane</keyword>
<accession>A0A212TDA2</accession>
<keyword evidence="1" id="KW-0812">Transmembrane</keyword>
<organism evidence="2 3">
    <name type="scientific">Polynucleobacter victoriensis</name>
    <dbReference type="NCBI Taxonomy" id="2049319"/>
    <lineage>
        <taxon>Bacteria</taxon>
        <taxon>Pseudomonadati</taxon>
        <taxon>Pseudomonadota</taxon>
        <taxon>Betaproteobacteria</taxon>
        <taxon>Burkholderiales</taxon>
        <taxon>Burkholderiaceae</taxon>
        <taxon>Polynucleobacter</taxon>
    </lineage>
</organism>
<protein>
    <submittedName>
        <fullName evidence="2">Uncharacterized protein</fullName>
    </submittedName>
</protein>
<proteinExistence type="predicted"/>
<reference evidence="3" key="1">
    <citation type="submission" date="2017-06" db="EMBL/GenBank/DDBJ databases">
        <authorList>
            <person name="Varghese N."/>
            <person name="Submissions S."/>
        </authorList>
    </citation>
    <scope>NUCLEOTIDE SEQUENCE [LARGE SCALE GENOMIC DNA]</scope>
    <source>
        <strain evidence="3">MWH-VicM1</strain>
    </source>
</reference>
<evidence type="ECO:0000313" key="3">
    <source>
        <dbReference type="Proteomes" id="UP000197215"/>
    </source>
</evidence>
<dbReference type="AlphaFoldDB" id="A0A212TDA2"/>
<name>A0A212TDA2_9BURK</name>
<evidence type="ECO:0000313" key="2">
    <source>
        <dbReference type="EMBL" id="SNC64057.1"/>
    </source>
</evidence>
<dbReference type="Proteomes" id="UP000197215">
    <property type="component" value="Unassembled WGS sequence"/>
</dbReference>